<dbReference type="InterPro" id="IPR011006">
    <property type="entry name" value="CheY-like_superfamily"/>
</dbReference>
<evidence type="ECO:0000256" key="4">
    <source>
        <dbReference type="ARBA" id="ARBA00023163"/>
    </source>
</evidence>
<dbReference type="FunFam" id="3.40.50.300:FF:000006">
    <property type="entry name" value="DNA-binding transcriptional regulator NtrC"/>
    <property type="match status" value="1"/>
</dbReference>
<dbReference type="CDD" id="cd00009">
    <property type="entry name" value="AAA"/>
    <property type="match status" value="1"/>
</dbReference>
<keyword evidence="10" id="KW-1185">Reference proteome</keyword>
<dbReference type="InterPro" id="IPR003593">
    <property type="entry name" value="AAA+_ATPase"/>
</dbReference>
<dbReference type="GO" id="GO:0006355">
    <property type="term" value="P:regulation of DNA-templated transcription"/>
    <property type="evidence" value="ECO:0007669"/>
    <property type="project" value="InterPro"/>
</dbReference>
<dbReference type="InterPro" id="IPR025662">
    <property type="entry name" value="Sigma_54_int_dom_ATP-bd_1"/>
</dbReference>
<dbReference type="SUPFAM" id="SSF46689">
    <property type="entry name" value="Homeodomain-like"/>
    <property type="match status" value="1"/>
</dbReference>
<feature type="compositionally biased region" description="Basic and acidic residues" evidence="6">
    <location>
        <begin position="396"/>
        <end position="414"/>
    </location>
</feature>
<dbReference type="InterPro" id="IPR027417">
    <property type="entry name" value="P-loop_NTPase"/>
</dbReference>
<reference evidence="10" key="1">
    <citation type="submission" date="2016-10" db="EMBL/GenBank/DDBJ databases">
        <authorList>
            <person name="Varghese N."/>
            <person name="Submissions S."/>
        </authorList>
    </citation>
    <scope>NUCLEOTIDE SEQUENCE [LARGE SCALE GENOMIC DNA]</scope>
    <source>
        <strain evidence="10">DSM 3384</strain>
    </source>
</reference>
<dbReference type="Gene3D" id="1.10.8.60">
    <property type="match status" value="1"/>
</dbReference>
<dbReference type="Pfam" id="PF00072">
    <property type="entry name" value="Response_reg"/>
    <property type="match status" value="1"/>
</dbReference>
<proteinExistence type="predicted"/>
<evidence type="ECO:0000259" key="7">
    <source>
        <dbReference type="PROSITE" id="PS50045"/>
    </source>
</evidence>
<dbReference type="Proteomes" id="UP000199608">
    <property type="component" value="Unassembled WGS sequence"/>
</dbReference>
<evidence type="ECO:0000313" key="10">
    <source>
        <dbReference type="Proteomes" id="UP000199608"/>
    </source>
</evidence>
<dbReference type="InterPro" id="IPR001789">
    <property type="entry name" value="Sig_transdc_resp-reg_receiver"/>
</dbReference>
<dbReference type="Pfam" id="PF02954">
    <property type="entry name" value="HTH_8"/>
    <property type="match status" value="1"/>
</dbReference>
<dbReference type="GO" id="GO:0043565">
    <property type="term" value="F:sequence-specific DNA binding"/>
    <property type="evidence" value="ECO:0007669"/>
    <property type="project" value="InterPro"/>
</dbReference>
<dbReference type="RefSeq" id="WP_014957063.1">
    <property type="nucleotide sequence ID" value="NZ_FNLL01000015.1"/>
</dbReference>
<dbReference type="PANTHER" id="PTHR32071">
    <property type="entry name" value="TRANSCRIPTIONAL REGULATORY PROTEIN"/>
    <property type="match status" value="1"/>
</dbReference>
<dbReference type="InterPro" id="IPR009057">
    <property type="entry name" value="Homeodomain-like_sf"/>
</dbReference>
<keyword evidence="3" id="KW-0805">Transcription regulation</keyword>
<evidence type="ECO:0000256" key="3">
    <source>
        <dbReference type="ARBA" id="ARBA00023015"/>
    </source>
</evidence>
<dbReference type="PANTHER" id="PTHR32071:SF113">
    <property type="entry name" value="ALGINATE BIOSYNTHESIS TRANSCRIPTIONAL REGULATORY PROTEIN ALGB"/>
    <property type="match status" value="1"/>
</dbReference>
<dbReference type="PROSITE" id="PS50045">
    <property type="entry name" value="SIGMA54_INTERACT_4"/>
    <property type="match status" value="1"/>
</dbReference>
<dbReference type="PRINTS" id="PR01590">
    <property type="entry name" value="HTHFIS"/>
</dbReference>
<dbReference type="InterPro" id="IPR002078">
    <property type="entry name" value="Sigma_54_int"/>
</dbReference>
<dbReference type="GO" id="GO:0000160">
    <property type="term" value="P:phosphorelay signal transduction system"/>
    <property type="evidence" value="ECO:0007669"/>
    <property type="project" value="InterPro"/>
</dbReference>
<dbReference type="Pfam" id="PF00158">
    <property type="entry name" value="Sigma54_activat"/>
    <property type="match status" value="1"/>
</dbReference>
<evidence type="ECO:0000256" key="1">
    <source>
        <dbReference type="ARBA" id="ARBA00022741"/>
    </source>
</evidence>
<evidence type="ECO:0000256" key="5">
    <source>
        <dbReference type="PROSITE-ProRule" id="PRU00169"/>
    </source>
</evidence>
<keyword evidence="2" id="KW-0067">ATP-binding</keyword>
<keyword evidence="1" id="KW-0547">Nucleotide-binding</keyword>
<evidence type="ECO:0000256" key="6">
    <source>
        <dbReference type="SAM" id="MobiDB-lite"/>
    </source>
</evidence>
<accession>A0A1H2JT92</accession>
<dbReference type="Gene3D" id="3.40.50.2300">
    <property type="match status" value="1"/>
</dbReference>
<dbReference type="GO" id="GO:0005524">
    <property type="term" value="F:ATP binding"/>
    <property type="evidence" value="ECO:0007669"/>
    <property type="project" value="UniProtKB-KW"/>
</dbReference>
<dbReference type="SUPFAM" id="SSF52172">
    <property type="entry name" value="CheY-like"/>
    <property type="match status" value="1"/>
</dbReference>
<dbReference type="AlphaFoldDB" id="A0A1H2JT92"/>
<dbReference type="InterPro" id="IPR002197">
    <property type="entry name" value="HTH_Fis"/>
</dbReference>
<protein>
    <submittedName>
        <fullName evidence="9">Two-component system, NtrC family, response regulator AtoC</fullName>
    </submittedName>
</protein>
<keyword evidence="5" id="KW-0597">Phosphoprotein</keyword>
<evidence type="ECO:0000313" key="9">
    <source>
        <dbReference type="EMBL" id="SDU59378.1"/>
    </source>
</evidence>
<feature type="domain" description="Sigma-54 factor interaction" evidence="7">
    <location>
        <begin position="144"/>
        <end position="374"/>
    </location>
</feature>
<dbReference type="PROSITE" id="PS50110">
    <property type="entry name" value="RESPONSE_REGULATORY"/>
    <property type="match status" value="1"/>
</dbReference>
<dbReference type="PROSITE" id="PS00675">
    <property type="entry name" value="SIGMA54_INTERACT_1"/>
    <property type="match status" value="1"/>
</dbReference>
<evidence type="ECO:0000256" key="2">
    <source>
        <dbReference type="ARBA" id="ARBA00022840"/>
    </source>
</evidence>
<dbReference type="SMART" id="SM00382">
    <property type="entry name" value="AAA"/>
    <property type="match status" value="1"/>
</dbReference>
<dbReference type="Gene3D" id="1.10.10.60">
    <property type="entry name" value="Homeodomain-like"/>
    <property type="match status" value="1"/>
</dbReference>
<dbReference type="EMBL" id="FNLL01000015">
    <property type="protein sequence ID" value="SDU59378.1"/>
    <property type="molecule type" value="Genomic_DNA"/>
</dbReference>
<gene>
    <name evidence="9" type="ORF">SAMN04487931_11523</name>
</gene>
<name>A0A1H2JT92_9BACT</name>
<dbReference type="Pfam" id="PF25601">
    <property type="entry name" value="AAA_lid_14"/>
    <property type="match status" value="1"/>
</dbReference>
<sequence>MEQERILIVDDEIVLSRSLAIAFEGKGYEIATADSGEEAITLLETFSPHLVLLDLRLPGMNGIQVLEKISAWNREVPVIIMTAYGDTQTTVQAVKRGAFNFINKPFELEDIRLLVGQALEDRNFRKEYEYLKYQQRRFYRFSDLVGQSPEMKEVYKQIDILSHAGDTTVLIRGQSGTGKELVASAIHYRSKRNKAPFIEINCASLPETIIESELFGYEKGAFTDAKKDKKGLLELGDNGTVFLDEIGDMPLPAQAKLLRFLEKKQFKRLGSGRDIKVDVRIVAATNKNLETAIKNGEFRQDLFYRLNVITLYMPPLKERKDDILLLADYFLNEFCRDMKKPPKKISEPVKQIFTRYPWEGNVRELRNVIERAVIFTKGDTIETKVLPPEFKQGTGLHEKPVMEHDSETPAPDPGHDLKTAMDQFENRIIRNALEKAKGNKTETGRILGISRFALNRRMERLNIILPPG</sequence>
<dbReference type="SUPFAM" id="SSF52540">
    <property type="entry name" value="P-loop containing nucleoside triphosphate hydrolases"/>
    <property type="match status" value="1"/>
</dbReference>
<feature type="modified residue" description="4-aspartylphosphate" evidence="5">
    <location>
        <position position="54"/>
    </location>
</feature>
<organism evidence="9 10">
    <name type="scientific">Desulfobacula phenolica</name>
    <dbReference type="NCBI Taxonomy" id="90732"/>
    <lineage>
        <taxon>Bacteria</taxon>
        <taxon>Pseudomonadati</taxon>
        <taxon>Thermodesulfobacteriota</taxon>
        <taxon>Desulfobacteria</taxon>
        <taxon>Desulfobacterales</taxon>
        <taxon>Desulfobacteraceae</taxon>
        <taxon>Desulfobacula</taxon>
    </lineage>
</organism>
<dbReference type="InterPro" id="IPR058031">
    <property type="entry name" value="AAA_lid_NorR"/>
</dbReference>
<keyword evidence="4" id="KW-0804">Transcription</keyword>
<dbReference type="SMART" id="SM00448">
    <property type="entry name" value="REC"/>
    <property type="match status" value="1"/>
</dbReference>
<dbReference type="Gene3D" id="3.40.50.300">
    <property type="entry name" value="P-loop containing nucleotide triphosphate hydrolases"/>
    <property type="match status" value="1"/>
</dbReference>
<evidence type="ECO:0000259" key="8">
    <source>
        <dbReference type="PROSITE" id="PS50110"/>
    </source>
</evidence>
<feature type="domain" description="Response regulatory" evidence="8">
    <location>
        <begin position="5"/>
        <end position="119"/>
    </location>
</feature>
<feature type="region of interest" description="Disordered" evidence="6">
    <location>
        <begin position="392"/>
        <end position="414"/>
    </location>
</feature>